<proteinExistence type="predicted"/>
<name>A0A816EWS6_ADIRI</name>
<feature type="compositionally biased region" description="Polar residues" evidence="1">
    <location>
        <begin position="201"/>
        <end position="211"/>
    </location>
</feature>
<comment type="caution">
    <text evidence="2">The sequence shown here is derived from an EMBL/GenBank/DDBJ whole genome shotgun (WGS) entry which is preliminary data.</text>
</comment>
<feature type="compositionally biased region" description="Low complexity" evidence="1">
    <location>
        <begin position="212"/>
        <end position="231"/>
    </location>
</feature>
<organism evidence="2 3">
    <name type="scientific">Adineta ricciae</name>
    <name type="common">Rotifer</name>
    <dbReference type="NCBI Taxonomy" id="249248"/>
    <lineage>
        <taxon>Eukaryota</taxon>
        <taxon>Metazoa</taxon>
        <taxon>Spiralia</taxon>
        <taxon>Gnathifera</taxon>
        <taxon>Rotifera</taxon>
        <taxon>Eurotatoria</taxon>
        <taxon>Bdelloidea</taxon>
        <taxon>Adinetida</taxon>
        <taxon>Adinetidae</taxon>
        <taxon>Adineta</taxon>
    </lineage>
</organism>
<dbReference type="Proteomes" id="UP000663828">
    <property type="component" value="Unassembled WGS sequence"/>
</dbReference>
<feature type="compositionally biased region" description="Polar residues" evidence="1">
    <location>
        <begin position="178"/>
        <end position="188"/>
    </location>
</feature>
<protein>
    <submittedName>
        <fullName evidence="2">Uncharacterized protein</fullName>
    </submittedName>
</protein>
<accession>A0A816EWS6</accession>
<keyword evidence="3" id="KW-1185">Reference proteome</keyword>
<dbReference type="EMBL" id="CAJNOR010010555">
    <property type="protein sequence ID" value="CAF1654782.1"/>
    <property type="molecule type" value="Genomic_DNA"/>
</dbReference>
<reference evidence="2" key="1">
    <citation type="submission" date="2021-02" db="EMBL/GenBank/DDBJ databases">
        <authorList>
            <person name="Nowell W R."/>
        </authorList>
    </citation>
    <scope>NUCLEOTIDE SEQUENCE</scope>
</reference>
<sequence>MVEPEQKDKPSNLEDTVRNLREENAKLLQLLRSQGLLVDPVDEKSNESTSITFDNSEISLTTNTINTTNQITHQHVNNHGPINQQNYSGQVVHGNQSNITPNFNTVIQTTTQPFVQNNSNTLVQNNTNLIQPINLVNFNNVSLDSLQSFFASQNNLVYLSQSSSTTSQTTTTTTTTSNFMNESEQHQISIRPKPSVIPQPEVTSVLSRMNETTSRQLSSSSSSLTTAATPTSTPPPANATNGETTNLLDNDLNHKQPRPIRPKPSSRTNSLQ</sequence>
<feature type="region of interest" description="Disordered" evidence="1">
    <location>
        <begin position="160"/>
        <end position="272"/>
    </location>
</feature>
<evidence type="ECO:0000256" key="1">
    <source>
        <dbReference type="SAM" id="MobiDB-lite"/>
    </source>
</evidence>
<gene>
    <name evidence="2" type="ORF">XAT740_LOCUS55697</name>
</gene>
<evidence type="ECO:0000313" key="3">
    <source>
        <dbReference type="Proteomes" id="UP000663828"/>
    </source>
</evidence>
<dbReference type="AlphaFoldDB" id="A0A816EWS6"/>
<feature type="non-terminal residue" evidence="2">
    <location>
        <position position="1"/>
    </location>
</feature>
<feature type="compositionally biased region" description="Low complexity" evidence="1">
    <location>
        <begin position="160"/>
        <end position="177"/>
    </location>
</feature>
<evidence type="ECO:0000313" key="2">
    <source>
        <dbReference type="EMBL" id="CAF1654782.1"/>
    </source>
</evidence>